<evidence type="ECO:0000313" key="5">
    <source>
        <dbReference type="Proteomes" id="UP001500221"/>
    </source>
</evidence>
<keyword evidence="5" id="KW-1185">Reference proteome</keyword>
<feature type="domain" description="Type II secretion system protein GspE N-terminal" evidence="3">
    <location>
        <begin position="174"/>
        <end position="254"/>
    </location>
</feature>
<sequence length="711" mass="73616">MTAAALNLPRLSDGVDDELSHAVPEPVCRAFGVVPYGERSGRVLVAVVDDDPVTEHVVADGLDRPVTLVRHDVDEIVETIDRTFAPPASTGTSAPRPAAPASADDSAGAADPADPGDDARLARLLSEAGLVEPGPLRRGLVEHARTGDPLADVLAAHGAVPEPVLLDALSELHQLHRVDLAGFEPDPAVARRLPAPLAVALGVLPLAEDAGAVLLAVTRPLADDDLRRVEAELGQACRPLLADRLALDALVQSVHGPAWAQAAGHALDEVAPQWSARTLLSPGQRAVLVLALGAVAVSAAVWPLPTLAGLLAATVLAYLVVAGYRVRLALRVLGGAPSVVPAVAPPVDDRDLPCWSVLVPLTDGAAGLPGLQCAVDSLDHPRTRLDVLLLCPADDTATVAWVRGLALPPPYRLVVVPAGASALAHGLHAARGELGVVLDPGARPDPDQLRRAAAFLALHDGDDGVVGVRPRVVADAAEGGLLARWTAVESAVLGAVVAPPLESDRAALPLAAGPTHLRLDAVRAAGGWSPHHRTPGAELAVRLHRLGRRTLPLDSTTHVTAAVDAPAWVRHRARLVAGTLQTWLAHARHPARLVRDLGLRGAVAFHLTAGQVLVPLLNPLLWALVTLLVVTRDPLVDGVLGAPVVYAGGALVVLAQVALVLVGVVGCLQRGQFHLARAALLAPWAWGLTSLAAWRGALSLLRRPGRGGAEA</sequence>
<proteinExistence type="predicted"/>
<feature type="transmembrane region" description="Helical" evidence="2">
    <location>
        <begin position="645"/>
        <end position="668"/>
    </location>
</feature>
<dbReference type="InterPro" id="IPR029044">
    <property type="entry name" value="Nucleotide-diphossugar_trans"/>
</dbReference>
<feature type="region of interest" description="Disordered" evidence="1">
    <location>
        <begin position="81"/>
        <end position="118"/>
    </location>
</feature>
<dbReference type="InterPro" id="IPR007831">
    <property type="entry name" value="T2SS_GspE_N"/>
</dbReference>
<dbReference type="Gene3D" id="3.90.550.10">
    <property type="entry name" value="Spore Coat Polysaccharide Biosynthesis Protein SpsA, Chain A"/>
    <property type="match status" value="1"/>
</dbReference>
<feature type="transmembrane region" description="Helical" evidence="2">
    <location>
        <begin position="602"/>
        <end position="625"/>
    </location>
</feature>
<comment type="caution">
    <text evidence="4">The sequence shown here is derived from an EMBL/GenBank/DDBJ whole genome shotgun (WGS) entry which is preliminary data.</text>
</comment>
<feature type="transmembrane region" description="Helical" evidence="2">
    <location>
        <begin position="308"/>
        <end position="326"/>
    </location>
</feature>
<dbReference type="SUPFAM" id="SSF160246">
    <property type="entry name" value="EspE N-terminal domain-like"/>
    <property type="match status" value="1"/>
</dbReference>
<dbReference type="Pfam" id="PF05157">
    <property type="entry name" value="MshEN"/>
    <property type="match status" value="1"/>
</dbReference>
<dbReference type="SUPFAM" id="SSF53448">
    <property type="entry name" value="Nucleotide-diphospho-sugar transferases"/>
    <property type="match status" value="1"/>
</dbReference>
<protein>
    <recommendedName>
        <fullName evidence="3">Type II secretion system protein GspE N-terminal domain-containing protein</fullName>
    </recommendedName>
</protein>
<dbReference type="EMBL" id="BAABKG010000002">
    <property type="protein sequence ID" value="GAA5144607.1"/>
    <property type="molecule type" value="Genomic_DNA"/>
</dbReference>
<accession>A0ABP9PF05</accession>
<name>A0ABP9PF05_9ACTN</name>
<keyword evidence="2" id="KW-0812">Transmembrane</keyword>
<keyword evidence="2" id="KW-1133">Transmembrane helix</keyword>
<feature type="compositionally biased region" description="Low complexity" evidence="1">
    <location>
        <begin position="85"/>
        <end position="113"/>
    </location>
</feature>
<reference evidence="5" key="1">
    <citation type="journal article" date="2019" name="Int. J. Syst. Evol. Microbiol.">
        <title>The Global Catalogue of Microorganisms (GCM) 10K type strain sequencing project: providing services to taxonomists for standard genome sequencing and annotation.</title>
        <authorList>
            <consortium name="The Broad Institute Genomics Platform"/>
            <consortium name="The Broad Institute Genome Sequencing Center for Infectious Disease"/>
            <person name="Wu L."/>
            <person name="Ma J."/>
        </authorList>
    </citation>
    <scope>NUCLEOTIDE SEQUENCE [LARGE SCALE GENOMIC DNA]</scope>
    <source>
        <strain evidence="5">JCM 18459</strain>
    </source>
</reference>
<evidence type="ECO:0000256" key="1">
    <source>
        <dbReference type="SAM" id="MobiDB-lite"/>
    </source>
</evidence>
<dbReference type="RefSeq" id="WP_345455795.1">
    <property type="nucleotide sequence ID" value="NZ_BAABKG010000002.1"/>
</dbReference>
<evidence type="ECO:0000259" key="3">
    <source>
        <dbReference type="Pfam" id="PF05157"/>
    </source>
</evidence>
<evidence type="ECO:0000256" key="2">
    <source>
        <dbReference type="SAM" id="Phobius"/>
    </source>
</evidence>
<keyword evidence="2" id="KW-0472">Membrane</keyword>
<dbReference type="Proteomes" id="UP001500221">
    <property type="component" value="Unassembled WGS sequence"/>
</dbReference>
<evidence type="ECO:0000313" key="4">
    <source>
        <dbReference type="EMBL" id="GAA5144607.1"/>
    </source>
</evidence>
<gene>
    <name evidence="4" type="ORF">GCM10023340_12550</name>
</gene>
<dbReference type="InterPro" id="IPR037257">
    <property type="entry name" value="T2SS_E_N_sf"/>
</dbReference>
<organism evidence="4 5">
    <name type="scientific">Nocardioides marinquilinus</name>
    <dbReference type="NCBI Taxonomy" id="1210400"/>
    <lineage>
        <taxon>Bacteria</taxon>
        <taxon>Bacillati</taxon>
        <taxon>Actinomycetota</taxon>
        <taxon>Actinomycetes</taxon>
        <taxon>Propionibacteriales</taxon>
        <taxon>Nocardioidaceae</taxon>
        <taxon>Nocardioides</taxon>
    </lineage>
</organism>
<feature type="transmembrane region" description="Helical" evidence="2">
    <location>
        <begin position="675"/>
        <end position="694"/>
    </location>
</feature>